<evidence type="ECO:0000256" key="4">
    <source>
        <dbReference type="PROSITE-ProRule" id="PRU00335"/>
    </source>
</evidence>
<dbReference type="InterPro" id="IPR001647">
    <property type="entry name" value="HTH_TetR"/>
</dbReference>
<dbReference type="Gene3D" id="1.10.357.10">
    <property type="entry name" value="Tetracycline Repressor, domain 2"/>
    <property type="match status" value="1"/>
</dbReference>
<dbReference type="AlphaFoldDB" id="A0A3S5ESK2"/>
<dbReference type="Proteomes" id="UP000273044">
    <property type="component" value="Chromosome"/>
</dbReference>
<protein>
    <submittedName>
        <fullName evidence="6">TetR family transcriptional regulator</fullName>
    </submittedName>
</protein>
<sequence length="185" mass="19490">MGDKAQASRDAILDAAGRILVRDGGDALTIASVAREAGISKGGLFYHFASKKALVEGLVARHVSAFEELITAAGEEPGAATKAYLRSAEHPDGPVTQSVAALLAATVASPEALESLRERYADWQARLDRDGISPWVATAVRFAVDGIWLADVLGLAPVTGRRRSQVIAALEKLVHDADRPLPGKT</sequence>
<dbReference type="RefSeq" id="WP_061787862.1">
    <property type="nucleotide sequence ID" value="NZ_CAJZDL010000011.1"/>
</dbReference>
<evidence type="ECO:0000313" key="7">
    <source>
        <dbReference type="Proteomes" id="UP000273044"/>
    </source>
</evidence>
<dbReference type="Pfam" id="PF17937">
    <property type="entry name" value="TetR_C_28"/>
    <property type="match status" value="1"/>
</dbReference>
<proteinExistence type="predicted"/>
<dbReference type="EMBL" id="LR134406">
    <property type="protein sequence ID" value="VEH69467.1"/>
    <property type="molecule type" value="Genomic_DNA"/>
</dbReference>
<organism evidence="6 7">
    <name type="scientific">Arachnia propionica</name>
    <dbReference type="NCBI Taxonomy" id="1750"/>
    <lineage>
        <taxon>Bacteria</taxon>
        <taxon>Bacillati</taxon>
        <taxon>Actinomycetota</taxon>
        <taxon>Actinomycetes</taxon>
        <taxon>Propionibacteriales</taxon>
        <taxon>Propionibacteriaceae</taxon>
        <taxon>Arachnia</taxon>
    </lineage>
</organism>
<feature type="domain" description="HTH tetR-type" evidence="5">
    <location>
        <begin position="6"/>
        <end position="66"/>
    </location>
</feature>
<dbReference type="PROSITE" id="PS50977">
    <property type="entry name" value="HTH_TETR_2"/>
    <property type="match status" value="1"/>
</dbReference>
<dbReference type="InterPro" id="IPR036271">
    <property type="entry name" value="Tet_transcr_reg_TetR-rel_C_sf"/>
</dbReference>
<dbReference type="InterPro" id="IPR050109">
    <property type="entry name" value="HTH-type_TetR-like_transc_reg"/>
</dbReference>
<dbReference type="SUPFAM" id="SSF46689">
    <property type="entry name" value="Homeodomain-like"/>
    <property type="match status" value="1"/>
</dbReference>
<accession>A0A3S5ESK2</accession>
<keyword evidence="1" id="KW-0805">Transcription regulation</keyword>
<evidence type="ECO:0000256" key="2">
    <source>
        <dbReference type="ARBA" id="ARBA00023125"/>
    </source>
</evidence>
<dbReference type="PANTHER" id="PTHR30055:SF234">
    <property type="entry name" value="HTH-TYPE TRANSCRIPTIONAL REGULATOR BETI"/>
    <property type="match status" value="1"/>
</dbReference>
<name>A0A3S5ESK2_9ACTN</name>
<keyword evidence="2 4" id="KW-0238">DNA-binding</keyword>
<dbReference type="Pfam" id="PF00440">
    <property type="entry name" value="TetR_N"/>
    <property type="match status" value="1"/>
</dbReference>
<dbReference type="InterPro" id="IPR009057">
    <property type="entry name" value="Homeodomain-like_sf"/>
</dbReference>
<dbReference type="SUPFAM" id="SSF48498">
    <property type="entry name" value="Tetracyclin repressor-like, C-terminal domain"/>
    <property type="match status" value="1"/>
</dbReference>
<evidence type="ECO:0000259" key="5">
    <source>
        <dbReference type="PROSITE" id="PS50977"/>
    </source>
</evidence>
<gene>
    <name evidence="6" type="ORF">NCTC12967_00736</name>
</gene>
<dbReference type="GeneID" id="64406220"/>
<dbReference type="InterPro" id="IPR041479">
    <property type="entry name" value="TetR_CgmR_C"/>
</dbReference>
<evidence type="ECO:0000313" key="6">
    <source>
        <dbReference type="EMBL" id="VEH69467.1"/>
    </source>
</evidence>
<evidence type="ECO:0000256" key="1">
    <source>
        <dbReference type="ARBA" id="ARBA00023015"/>
    </source>
</evidence>
<keyword evidence="7" id="KW-1185">Reference proteome</keyword>
<dbReference type="PRINTS" id="PR00455">
    <property type="entry name" value="HTHTETR"/>
</dbReference>
<keyword evidence="3" id="KW-0804">Transcription</keyword>
<dbReference type="GO" id="GO:0000976">
    <property type="term" value="F:transcription cis-regulatory region binding"/>
    <property type="evidence" value="ECO:0007669"/>
    <property type="project" value="TreeGrafter"/>
</dbReference>
<dbReference type="GO" id="GO:0003700">
    <property type="term" value="F:DNA-binding transcription factor activity"/>
    <property type="evidence" value="ECO:0007669"/>
    <property type="project" value="TreeGrafter"/>
</dbReference>
<evidence type="ECO:0000256" key="3">
    <source>
        <dbReference type="ARBA" id="ARBA00023163"/>
    </source>
</evidence>
<feature type="DNA-binding region" description="H-T-H motif" evidence="4">
    <location>
        <begin position="29"/>
        <end position="48"/>
    </location>
</feature>
<reference evidence="6 7" key="1">
    <citation type="submission" date="2018-12" db="EMBL/GenBank/DDBJ databases">
        <authorList>
            <consortium name="Pathogen Informatics"/>
        </authorList>
    </citation>
    <scope>NUCLEOTIDE SEQUENCE [LARGE SCALE GENOMIC DNA]</scope>
    <source>
        <strain evidence="6 7">NCTC12967</strain>
    </source>
</reference>
<dbReference type="PANTHER" id="PTHR30055">
    <property type="entry name" value="HTH-TYPE TRANSCRIPTIONAL REGULATOR RUTR"/>
    <property type="match status" value="1"/>
</dbReference>